<dbReference type="Gene3D" id="1.10.443.10">
    <property type="entry name" value="Intergrase catalytic core"/>
    <property type="match status" value="1"/>
</dbReference>
<evidence type="ECO:0000256" key="5">
    <source>
        <dbReference type="PROSITE-ProRule" id="PRU01248"/>
    </source>
</evidence>
<evidence type="ECO:0000256" key="3">
    <source>
        <dbReference type="ARBA" id="ARBA00023125"/>
    </source>
</evidence>
<dbReference type="GO" id="GO:0015074">
    <property type="term" value="P:DNA integration"/>
    <property type="evidence" value="ECO:0007669"/>
    <property type="project" value="UniProtKB-KW"/>
</dbReference>
<evidence type="ECO:0000259" key="7">
    <source>
        <dbReference type="PROSITE" id="PS51900"/>
    </source>
</evidence>
<evidence type="ECO:0000259" key="6">
    <source>
        <dbReference type="PROSITE" id="PS51898"/>
    </source>
</evidence>
<evidence type="ECO:0008006" key="10">
    <source>
        <dbReference type="Google" id="ProtNLM"/>
    </source>
</evidence>
<evidence type="ECO:0000256" key="4">
    <source>
        <dbReference type="ARBA" id="ARBA00023172"/>
    </source>
</evidence>
<evidence type="ECO:0000256" key="2">
    <source>
        <dbReference type="ARBA" id="ARBA00022908"/>
    </source>
</evidence>
<dbReference type="AlphaFoldDB" id="A0A3A1Y7W5"/>
<dbReference type="GO" id="GO:0007059">
    <property type="term" value="P:chromosome segregation"/>
    <property type="evidence" value="ECO:0007669"/>
    <property type="project" value="UniProtKB-KW"/>
</dbReference>
<keyword evidence="4" id="KW-0233">DNA recombination</keyword>
<dbReference type="GO" id="GO:0006310">
    <property type="term" value="P:DNA recombination"/>
    <property type="evidence" value="ECO:0007669"/>
    <property type="project" value="UniProtKB-KW"/>
</dbReference>
<accession>A0A3A1Y7W5</accession>
<protein>
    <recommendedName>
        <fullName evidence="10">Tyrosine recombinase XerC</fullName>
    </recommendedName>
</protein>
<dbReference type="GO" id="GO:0003677">
    <property type="term" value="F:DNA binding"/>
    <property type="evidence" value="ECO:0007669"/>
    <property type="project" value="UniProtKB-UniRule"/>
</dbReference>
<dbReference type="Proteomes" id="UP000266258">
    <property type="component" value="Unassembled WGS sequence"/>
</dbReference>
<dbReference type="InterPro" id="IPR011010">
    <property type="entry name" value="DNA_brk_join_enz"/>
</dbReference>
<dbReference type="RefSeq" id="WP_119496699.1">
    <property type="nucleotide sequence ID" value="NZ_NRJH01000018.1"/>
</dbReference>
<sequence>MTKSNAQLINEFIHYISVVEQKSENTVTSYYYNLASFFQWNSEQGNQSFLHFETVSLNAYLAQHYEQGISVNTLRHWLVTLRRFFQFLLLKGYISKDPTLRMALPKAIKPKMLYLTEEQMQLLLAQPDLSKGKGLRDRAMLELIYSSGLRISELLNLTFNQIDKENRALRVKGKGAKTRIVPMSESAFAYLNDYLTLYRHQQQVASEYVFANAQGNPMTRMNFWQRIRAYAQKCFTFDLSGFGPHSLRHTFATHLLNHGADIRSVQTLLGHSSLQATQVYTHVAQEQIKQLHSNFSRQKLPNLSQLKQKKKG</sequence>
<gene>
    <name evidence="8" type="ORF">CJP74_02465</name>
</gene>
<dbReference type="CDD" id="cd00798">
    <property type="entry name" value="INT_XerDC_C"/>
    <property type="match status" value="1"/>
</dbReference>
<keyword evidence="2" id="KW-0229">DNA integration</keyword>
<keyword evidence="1" id="KW-0159">Chromosome partition</keyword>
<dbReference type="PANTHER" id="PTHR30349:SF81">
    <property type="entry name" value="TYROSINE RECOMBINASE XERC"/>
    <property type="match status" value="1"/>
</dbReference>
<dbReference type="SUPFAM" id="SSF56349">
    <property type="entry name" value="DNA breaking-rejoining enzymes"/>
    <property type="match status" value="1"/>
</dbReference>
<proteinExistence type="predicted"/>
<feature type="domain" description="Core-binding (CB)" evidence="7">
    <location>
        <begin position="3"/>
        <end position="89"/>
    </location>
</feature>
<feature type="domain" description="Tyr recombinase" evidence="6">
    <location>
        <begin position="110"/>
        <end position="293"/>
    </location>
</feature>
<dbReference type="InterPro" id="IPR010998">
    <property type="entry name" value="Integrase_recombinase_N"/>
</dbReference>
<comment type="caution">
    <text evidence="8">The sequence shown here is derived from an EMBL/GenBank/DDBJ whole genome shotgun (WGS) entry which is preliminary data.</text>
</comment>
<dbReference type="PROSITE" id="PS51898">
    <property type="entry name" value="TYR_RECOMBINASE"/>
    <property type="match status" value="1"/>
</dbReference>
<dbReference type="Pfam" id="PF00589">
    <property type="entry name" value="Phage_integrase"/>
    <property type="match status" value="1"/>
</dbReference>
<dbReference type="Pfam" id="PF02899">
    <property type="entry name" value="Phage_int_SAM_1"/>
    <property type="match status" value="1"/>
</dbReference>
<dbReference type="InterPro" id="IPR044068">
    <property type="entry name" value="CB"/>
</dbReference>
<organism evidence="8 9">
    <name type="scientific">Psittacicella melopsittaci</name>
    <dbReference type="NCBI Taxonomy" id="2028576"/>
    <lineage>
        <taxon>Bacteria</taxon>
        <taxon>Pseudomonadati</taxon>
        <taxon>Pseudomonadota</taxon>
        <taxon>Gammaproteobacteria</taxon>
        <taxon>Pasteurellales</taxon>
        <taxon>Psittacicellaceae</taxon>
        <taxon>Psittacicella</taxon>
    </lineage>
</organism>
<dbReference type="InterPro" id="IPR004107">
    <property type="entry name" value="Integrase_SAM-like_N"/>
</dbReference>
<dbReference type="OrthoDB" id="9801717at2"/>
<dbReference type="NCBIfam" id="NF001399">
    <property type="entry name" value="PRK00283.1"/>
    <property type="match status" value="1"/>
</dbReference>
<keyword evidence="3 5" id="KW-0238">DNA-binding</keyword>
<reference evidence="8 9" key="1">
    <citation type="submission" date="2017-08" db="EMBL/GenBank/DDBJ databases">
        <title>Reclassification of Bisgaard taxon 37 and 44.</title>
        <authorList>
            <person name="Christensen H."/>
        </authorList>
    </citation>
    <scope>NUCLEOTIDE SEQUENCE [LARGE SCALE GENOMIC DNA]</scope>
    <source>
        <strain evidence="8 9">B96_4</strain>
    </source>
</reference>
<dbReference type="InterPro" id="IPR050090">
    <property type="entry name" value="Tyrosine_recombinase_XerCD"/>
</dbReference>
<keyword evidence="9" id="KW-1185">Reference proteome</keyword>
<name>A0A3A1Y7W5_9GAMM</name>
<dbReference type="Gene3D" id="1.10.150.130">
    <property type="match status" value="1"/>
</dbReference>
<dbReference type="EMBL" id="NRJH01000018">
    <property type="protein sequence ID" value="RIY33308.1"/>
    <property type="molecule type" value="Genomic_DNA"/>
</dbReference>
<evidence type="ECO:0000313" key="9">
    <source>
        <dbReference type="Proteomes" id="UP000266258"/>
    </source>
</evidence>
<dbReference type="PROSITE" id="PS51900">
    <property type="entry name" value="CB"/>
    <property type="match status" value="1"/>
</dbReference>
<evidence type="ECO:0000256" key="1">
    <source>
        <dbReference type="ARBA" id="ARBA00022829"/>
    </source>
</evidence>
<dbReference type="InterPro" id="IPR013762">
    <property type="entry name" value="Integrase-like_cat_sf"/>
</dbReference>
<evidence type="ECO:0000313" key="8">
    <source>
        <dbReference type="EMBL" id="RIY33308.1"/>
    </source>
</evidence>
<dbReference type="PANTHER" id="PTHR30349">
    <property type="entry name" value="PHAGE INTEGRASE-RELATED"/>
    <property type="match status" value="1"/>
</dbReference>
<dbReference type="InterPro" id="IPR002104">
    <property type="entry name" value="Integrase_catalytic"/>
</dbReference>